<accession>A0A1V6V086</accession>
<evidence type="ECO:0000313" key="1">
    <source>
        <dbReference type="EMBL" id="OQE44084.1"/>
    </source>
</evidence>
<reference evidence="2" key="1">
    <citation type="journal article" date="2017" name="Nat. Microbiol.">
        <title>Global analysis of biosynthetic gene clusters reveals vast potential of secondary metabolite production in Penicillium species.</title>
        <authorList>
            <person name="Nielsen J.C."/>
            <person name="Grijseels S."/>
            <person name="Prigent S."/>
            <person name="Ji B."/>
            <person name="Dainat J."/>
            <person name="Nielsen K.F."/>
            <person name="Frisvad J.C."/>
            <person name="Workman M."/>
            <person name="Nielsen J."/>
        </authorList>
    </citation>
    <scope>NUCLEOTIDE SEQUENCE [LARGE SCALE GENOMIC DNA]</scope>
    <source>
        <strain evidence="2">IBT 13039</strain>
    </source>
</reference>
<sequence length="36" mass="4020">NVHTSSMSSTGALHFYIEGTVANYFYEIVLVKEQSP</sequence>
<gene>
    <name evidence="1" type="ORF">PENNAL_c0664G03102</name>
</gene>
<name>A0A1V6V086_PENNA</name>
<feature type="non-terminal residue" evidence="1">
    <location>
        <position position="1"/>
    </location>
</feature>
<dbReference type="AlphaFoldDB" id="A0A1V6V086"/>
<proteinExistence type="predicted"/>
<dbReference type="Proteomes" id="UP000191691">
    <property type="component" value="Unassembled WGS sequence"/>
</dbReference>
<evidence type="ECO:0000313" key="2">
    <source>
        <dbReference type="Proteomes" id="UP000191691"/>
    </source>
</evidence>
<comment type="caution">
    <text evidence="1">The sequence shown here is derived from an EMBL/GenBank/DDBJ whole genome shotgun (WGS) entry which is preliminary data.</text>
</comment>
<keyword evidence="2" id="KW-1185">Reference proteome</keyword>
<feature type="non-terminal residue" evidence="1">
    <location>
        <position position="36"/>
    </location>
</feature>
<organism evidence="1 2">
    <name type="scientific">Penicillium nalgiovense</name>
    <dbReference type="NCBI Taxonomy" id="60175"/>
    <lineage>
        <taxon>Eukaryota</taxon>
        <taxon>Fungi</taxon>
        <taxon>Dikarya</taxon>
        <taxon>Ascomycota</taxon>
        <taxon>Pezizomycotina</taxon>
        <taxon>Eurotiomycetes</taxon>
        <taxon>Eurotiomycetidae</taxon>
        <taxon>Eurotiales</taxon>
        <taxon>Aspergillaceae</taxon>
        <taxon>Penicillium</taxon>
    </lineage>
</organism>
<protein>
    <submittedName>
        <fullName evidence="1">Uncharacterized protein</fullName>
    </submittedName>
</protein>
<dbReference type="EMBL" id="MOOB01000664">
    <property type="protein sequence ID" value="OQE44084.1"/>
    <property type="molecule type" value="Genomic_DNA"/>
</dbReference>